<dbReference type="CDD" id="cd00161">
    <property type="entry name" value="beta-trefoil_Ricin-like"/>
    <property type="match status" value="1"/>
</dbReference>
<dbReference type="SUPFAM" id="SSF50370">
    <property type="entry name" value="Ricin B-like lectins"/>
    <property type="match status" value="1"/>
</dbReference>
<dbReference type="EMBL" id="BONY01000001">
    <property type="protein sequence ID" value="GIH02254.1"/>
    <property type="molecule type" value="Genomic_DNA"/>
</dbReference>
<sequence length="184" mass="20345">MKARTTLRLLAAAVTVSALAIGTPAHAAPQPDSNVAPAYVAYLIVNHRSGMCLAPNGPFANAGIAQVPCQPWNTQQQWNRIDRGDGIYLWLVNVAYGFCWDLVANSVPEVRPGTLVQQFWCNPEWTSEDWRTEPSNRFLHDLIRTKINSLCAQVENKSTAPNARLRLAGCSYSESSQQFQFVAV</sequence>
<evidence type="ECO:0000256" key="1">
    <source>
        <dbReference type="SAM" id="SignalP"/>
    </source>
</evidence>
<dbReference type="Pfam" id="PF14200">
    <property type="entry name" value="RicinB_lectin_2"/>
    <property type="match status" value="1"/>
</dbReference>
<reference evidence="3" key="1">
    <citation type="submission" date="2021-01" db="EMBL/GenBank/DDBJ databases">
        <title>Whole genome shotgun sequence of Rhizocola hellebori NBRC 109834.</title>
        <authorList>
            <person name="Komaki H."/>
            <person name="Tamura T."/>
        </authorList>
    </citation>
    <scope>NUCLEOTIDE SEQUENCE</scope>
    <source>
        <strain evidence="3">NBRC 109834</strain>
    </source>
</reference>
<keyword evidence="1" id="KW-0732">Signal</keyword>
<name>A0A8J3Q2H5_9ACTN</name>
<feature type="signal peptide" evidence="1">
    <location>
        <begin position="1"/>
        <end position="27"/>
    </location>
</feature>
<feature type="domain" description="Ricin B lectin" evidence="2">
    <location>
        <begin position="41"/>
        <end position="118"/>
    </location>
</feature>
<accession>A0A8J3Q2H5</accession>
<feature type="chain" id="PRO_5035295681" description="Ricin B lectin domain-containing protein" evidence="1">
    <location>
        <begin position="28"/>
        <end position="184"/>
    </location>
</feature>
<dbReference type="RefSeq" id="WP_203906169.1">
    <property type="nucleotide sequence ID" value="NZ_BONY01000001.1"/>
</dbReference>
<evidence type="ECO:0000259" key="2">
    <source>
        <dbReference type="Pfam" id="PF14200"/>
    </source>
</evidence>
<dbReference type="InterPro" id="IPR035992">
    <property type="entry name" value="Ricin_B-like_lectins"/>
</dbReference>
<dbReference type="AlphaFoldDB" id="A0A8J3Q2H5"/>
<keyword evidence="4" id="KW-1185">Reference proteome</keyword>
<gene>
    <name evidence="3" type="ORF">Rhe02_03210</name>
</gene>
<dbReference type="InterPro" id="IPR000772">
    <property type="entry name" value="Ricin_B_lectin"/>
</dbReference>
<dbReference type="Proteomes" id="UP000612899">
    <property type="component" value="Unassembled WGS sequence"/>
</dbReference>
<proteinExistence type="predicted"/>
<comment type="caution">
    <text evidence="3">The sequence shown here is derived from an EMBL/GenBank/DDBJ whole genome shotgun (WGS) entry which is preliminary data.</text>
</comment>
<evidence type="ECO:0000313" key="4">
    <source>
        <dbReference type="Proteomes" id="UP000612899"/>
    </source>
</evidence>
<organism evidence="3 4">
    <name type="scientific">Rhizocola hellebori</name>
    <dbReference type="NCBI Taxonomy" id="1392758"/>
    <lineage>
        <taxon>Bacteria</taxon>
        <taxon>Bacillati</taxon>
        <taxon>Actinomycetota</taxon>
        <taxon>Actinomycetes</taxon>
        <taxon>Micromonosporales</taxon>
        <taxon>Micromonosporaceae</taxon>
        <taxon>Rhizocola</taxon>
    </lineage>
</organism>
<protein>
    <recommendedName>
        <fullName evidence="2">Ricin B lectin domain-containing protein</fullName>
    </recommendedName>
</protein>
<evidence type="ECO:0000313" key="3">
    <source>
        <dbReference type="EMBL" id="GIH02254.1"/>
    </source>
</evidence>
<dbReference type="PROSITE" id="PS50231">
    <property type="entry name" value="RICIN_B_LECTIN"/>
    <property type="match status" value="1"/>
</dbReference>
<dbReference type="Gene3D" id="2.80.10.50">
    <property type="match status" value="2"/>
</dbReference>